<dbReference type="InterPro" id="IPR027417">
    <property type="entry name" value="P-loop_NTPase"/>
</dbReference>
<dbReference type="SMART" id="SM00962">
    <property type="entry name" value="SRP54"/>
    <property type="match status" value="1"/>
</dbReference>
<dbReference type="Proteomes" id="UP001652661">
    <property type="component" value="Chromosome X"/>
</dbReference>
<comment type="similarity">
    <text evidence="2">Belongs to the GTP-binding SRP family.</text>
</comment>
<sequence length="623" mass="68277">MLDFVVIFTKGGVVLWNSNASSSSFASCINSLIRGVILEERNTEAKYFEEDHLAVQFKLDNELDLVYAAVFQKVIKLTYLDGFLADMQLAFKEKFGSITSAERLGEEYDFDREYRRVLSAAEQASAKQVKAPKAMRSFNESQKSKKTVASMLQDDKKTAEKRVNIQESPPPPSTTYPSSSSPQSKQDIIAESRRKMREKLGSSKKTSPIDTKPTKAAASEKAGKKPRVWDLGGNSKDAVLLDRSKDAPEDVQYQNINSELVGTMQGVIPDLDVESEDEAESSGNEDAEEELVQSKTNKRSGGGGGLLSYFKGIVGAKTMSLADLQPALEKMRDHLISKNVASEIAGKLCDSVATSLEGKQMGTFDSIASQVKEALTQSLVRILSPKRRIDIIRDALESKRNGRPYTIIFCGVNGVGKSTNLAKICFWLIENDFNVLIAACDTFRAGAVEQLRTHTRHLNALHPAAKHDGRTMVQLYEKGYGKDAAGIAMEAIKFANDTRVDVVLVDTAGRMQDNEPLMRSLSKLIKVNNPDLVLFVGEALVGNEAVDQLVKFNQSLADFSSNENPHIIDGIVLTKFDTIDDKVGAAISMTYITGQPIVFVGTGQTYADLKAINVNAVVNSLMK</sequence>
<keyword evidence="5" id="KW-0342">GTP-binding</keyword>
<dbReference type="CDD" id="cd14826">
    <property type="entry name" value="SR_alpha_SRX"/>
    <property type="match status" value="1"/>
</dbReference>
<dbReference type="PROSITE" id="PS00300">
    <property type="entry name" value="SRP54"/>
    <property type="match status" value="1"/>
</dbReference>
<feature type="region of interest" description="Disordered" evidence="8">
    <location>
        <begin position="125"/>
        <end position="231"/>
    </location>
</feature>
<accession>A0A6P4JNI7</accession>
<comment type="subcellular location">
    <subcellularLocation>
        <location evidence="1">Endoplasmic reticulum membrane</location>
        <topology evidence="1">Peripheral membrane protein</topology>
        <orientation evidence="1">Cytoplasmic side</orientation>
    </subcellularLocation>
</comment>
<dbReference type="InterPro" id="IPR011012">
    <property type="entry name" value="Longin-like_dom_sf"/>
</dbReference>
<dbReference type="GO" id="GO:0005525">
    <property type="term" value="F:GTP binding"/>
    <property type="evidence" value="ECO:0007669"/>
    <property type="project" value="UniProtKB-KW"/>
</dbReference>
<evidence type="ECO:0000256" key="4">
    <source>
        <dbReference type="ARBA" id="ARBA00022824"/>
    </source>
</evidence>
<dbReference type="SUPFAM" id="SSF64356">
    <property type="entry name" value="SNARE-like"/>
    <property type="match status" value="1"/>
</dbReference>
<organism evidence="10 11">
    <name type="scientific">Drosophila kikkawai</name>
    <name type="common">Fruit fly</name>
    <dbReference type="NCBI Taxonomy" id="30033"/>
    <lineage>
        <taxon>Eukaryota</taxon>
        <taxon>Metazoa</taxon>
        <taxon>Ecdysozoa</taxon>
        <taxon>Arthropoda</taxon>
        <taxon>Hexapoda</taxon>
        <taxon>Insecta</taxon>
        <taxon>Pterygota</taxon>
        <taxon>Neoptera</taxon>
        <taxon>Endopterygota</taxon>
        <taxon>Diptera</taxon>
        <taxon>Brachycera</taxon>
        <taxon>Muscomorpha</taxon>
        <taxon>Ephydroidea</taxon>
        <taxon>Drosophilidae</taxon>
        <taxon>Drosophila</taxon>
        <taxon>Sophophora</taxon>
    </lineage>
</organism>
<dbReference type="InterPro" id="IPR000897">
    <property type="entry name" value="SRP54_GTPase_dom"/>
</dbReference>
<keyword evidence="4" id="KW-0256">Endoplasmic reticulum</keyword>
<dbReference type="InterPro" id="IPR042101">
    <property type="entry name" value="SRP54_N_sf"/>
</dbReference>
<proteinExistence type="inferred from homology"/>
<feature type="compositionally biased region" description="Acidic residues" evidence="8">
    <location>
        <begin position="274"/>
        <end position="291"/>
    </location>
</feature>
<dbReference type="FunFam" id="3.40.50.300:FF:000188">
    <property type="entry name" value="signal recognition particle receptor subunit alpha"/>
    <property type="match status" value="1"/>
</dbReference>
<dbReference type="InterPro" id="IPR003593">
    <property type="entry name" value="AAA+_ATPase"/>
</dbReference>
<dbReference type="CDD" id="cd17876">
    <property type="entry name" value="SRalpha_C"/>
    <property type="match status" value="1"/>
</dbReference>
<evidence type="ECO:0000259" key="9">
    <source>
        <dbReference type="PROSITE" id="PS00300"/>
    </source>
</evidence>
<protein>
    <submittedName>
        <fullName evidence="11">Signal recognition particle receptor subunit alpha homolog</fullName>
    </submittedName>
</protein>
<dbReference type="OMA" id="HLGWIDK"/>
<dbReference type="GO" id="GO:0006886">
    <property type="term" value="P:intracellular protein transport"/>
    <property type="evidence" value="ECO:0007669"/>
    <property type="project" value="InterPro"/>
</dbReference>
<dbReference type="RefSeq" id="XP_017036209.1">
    <property type="nucleotide sequence ID" value="XM_017180720.3"/>
</dbReference>
<dbReference type="Pfam" id="PF02881">
    <property type="entry name" value="SRP54_N"/>
    <property type="match status" value="1"/>
</dbReference>
<evidence type="ECO:0000256" key="6">
    <source>
        <dbReference type="ARBA" id="ARBA00023136"/>
    </source>
</evidence>
<feature type="compositionally biased region" description="Basic and acidic residues" evidence="8">
    <location>
        <begin position="153"/>
        <end position="164"/>
    </location>
</feature>
<name>A0A6P4JNI7_DROKI</name>
<keyword evidence="7 11" id="KW-0675">Receptor</keyword>
<evidence type="ECO:0000256" key="7">
    <source>
        <dbReference type="ARBA" id="ARBA00023170"/>
    </source>
</evidence>
<dbReference type="GO" id="GO:0006614">
    <property type="term" value="P:SRP-dependent cotranslational protein targeting to membrane"/>
    <property type="evidence" value="ECO:0007669"/>
    <property type="project" value="InterPro"/>
</dbReference>
<dbReference type="Gene3D" id="3.40.50.300">
    <property type="entry name" value="P-loop containing nucleotide triphosphate hydrolases"/>
    <property type="match status" value="1"/>
</dbReference>
<evidence type="ECO:0000313" key="10">
    <source>
        <dbReference type="Proteomes" id="UP001652661"/>
    </source>
</evidence>
<dbReference type="SUPFAM" id="SSF47364">
    <property type="entry name" value="Domain of the SRP/SRP receptor G-proteins"/>
    <property type="match status" value="1"/>
</dbReference>
<feature type="compositionally biased region" description="Basic and acidic residues" evidence="8">
    <location>
        <begin position="188"/>
        <end position="201"/>
    </location>
</feature>
<dbReference type="InterPro" id="IPR013822">
    <property type="entry name" value="Signal_recog_particl_SRP54_hlx"/>
</dbReference>
<dbReference type="AlphaFoldDB" id="A0A6P4JNI7"/>
<evidence type="ECO:0000256" key="1">
    <source>
        <dbReference type="ARBA" id="ARBA00004397"/>
    </source>
</evidence>
<dbReference type="Pfam" id="PF04086">
    <property type="entry name" value="SRP-alpha_N"/>
    <property type="match status" value="1"/>
</dbReference>
<reference evidence="11" key="1">
    <citation type="submission" date="2025-08" db="UniProtKB">
        <authorList>
            <consortium name="RefSeq"/>
        </authorList>
    </citation>
    <scope>IDENTIFICATION</scope>
    <source>
        <strain evidence="11">14028-0561.14</strain>
        <tissue evidence="11">Whole fly</tissue>
    </source>
</reference>
<dbReference type="SMART" id="SM00382">
    <property type="entry name" value="AAA"/>
    <property type="match status" value="1"/>
</dbReference>
<evidence type="ECO:0000256" key="2">
    <source>
        <dbReference type="ARBA" id="ARBA00008531"/>
    </source>
</evidence>
<dbReference type="InterPro" id="IPR036225">
    <property type="entry name" value="SRP/SRP_N"/>
</dbReference>
<dbReference type="Pfam" id="PF00448">
    <property type="entry name" value="SRP54"/>
    <property type="match status" value="1"/>
</dbReference>
<dbReference type="Gene3D" id="3.30.450.60">
    <property type="match status" value="1"/>
</dbReference>
<dbReference type="SMART" id="SM00963">
    <property type="entry name" value="SRP54_N"/>
    <property type="match status" value="1"/>
</dbReference>
<dbReference type="PANTHER" id="PTHR43134">
    <property type="entry name" value="SIGNAL RECOGNITION PARTICLE RECEPTOR SUBUNIT ALPHA"/>
    <property type="match status" value="1"/>
</dbReference>
<evidence type="ECO:0000256" key="8">
    <source>
        <dbReference type="SAM" id="MobiDB-lite"/>
    </source>
</evidence>
<feature type="region of interest" description="Disordered" evidence="8">
    <location>
        <begin position="274"/>
        <end position="300"/>
    </location>
</feature>
<dbReference type="OrthoDB" id="1727884at2759"/>
<feature type="domain" description="SRP54-type proteins GTP-binding" evidence="9">
    <location>
        <begin position="596"/>
        <end position="609"/>
    </location>
</feature>
<dbReference type="GO" id="GO:0005047">
    <property type="term" value="F:signal recognition particle binding"/>
    <property type="evidence" value="ECO:0007669"/>
    <property type="project" value="InterPro"/>
</dbReference>
<evidence type="ECO:0000256" key="5">
    <source>
        <dbReference type="ARBA" id="ARBA00023134"/>
    </source>
</evidence>
<evidence type="ECO:0000313" key="11">
    <source>
        <dbReference type="RefSeq" id="XP_017036209.1"/>
    </source>
</evidence>
<dbReference type="InterPro" id="IPR007222">
    <property type="entry name" value="Sig_recog_particle_rcpt_asu_N"/>
</dbReference>
<dbReference type="GO" id="GO:0005785">
    <property type="term" value="C:signal recognition particle receptor complex"/>
    <property type="evidence" value="ECO:0007669"/>
    <property type="project" value="InterPro"/>
</dbReference>
<keyword evidence="10" id="KW-1185">Reference proteome</keyword>
<dbReference type="GO" id="GO:0003924">
    <property type="term" value="F:GTPase activity"/>
    <property type="evidence" value="ECO:0007669"/>
    <property type="project" value="InterPro"/>
</dbReference>
<keyword evidence="6" id="KW-0472">Membrane</keyword>
<dbReference type="Gene3D" id="1.20.120.140">
    <property type="entry name" value="Signal recognition particle SRP54, nucleotide-binding domain"/>
    <property type="match status" value="1"/>
</dbReference>
<gene>
    <name evidence="11" type="primary">SrpRalpha</name>
</gene>
<dbReference type="FunFam" id="1.20.120.140:FF:000017">
    <property type="entry name" value="Predicted protein"/>
    <property type="match status" value="1"/>
</dbReference>
<dbReference type="SUPFAM" id="SSF52540">
    <property type="entry name" value="P-loop containing nucleoside triphosphate hydrolases"/>
    <property type="match status" value="1"/>
</dbReference>
<evidence type="ECO:0000256" key="3">
    <source>
        <dbReference type="ARBA" id="ARBA00022741"/>
    </source>
</evidence>
<dbReference type="PANTHER" id="PTHR43134:SF1">
    <property type="entry name" value="SIGNAL RECOGNITION PARTICLE RECEPTOR SUBUNIT ALPHA"/>
    <property type="match status" value="1"/>
</dbReference>
<keyword evidence="3" id="KW-0547">Nucleotide-binding</keyword>